<reference evidence="3" key="1">
    <citation type="journal article" date="2013" name="Genome Announc.">
        <title>Draft genome sequence of the grapevine dieback fungus Eutypa lata UCR-EL1.</title>
        <authorList>
            <person name="Blanco-Ulate B."/>
            <person name="Rolshausen P.E."/>
            <person name="Cantu D."/>
        </authorList>
    </citation>
    <scope>NUCLEOTIDE SEQUENCE [LARGE SCALE GENOMIC DNA]</scope>
    <source>
        <strain evidence="3">UCR-EL1</strain>
    </source>
</reference>
<dbReference type="PROSITE" id="PS50056">
    <property type="entry name" value="TYR_PHOSPHATASE_2"/>
    <property type="match status" value="1"/>
</dbReference>
<dbReference type="eggNOG" id="ENOG502SB6D">
    <property type="taxonomic scope" value="Eukaryota"/>
</dbReference>
<protein>
    <submittedName>
        <fullName evidence="2">Putative tyrosine phosphatase protein</fullName>
    </submittedName>
</protein>
<dbReference type="Proteomes" id="UP000012174">
    <property type="component" value="Unassembled WGS sequence"/>
</dbReference>
<dbReference type="SUPFAM" id="SSF52799">
    <property type="entry name" value="(Phosphotyrosine protein) phosphatases II"/>
    <property type="match status" value="1"/>
</dbReference>
<dbReference type="GO" id="GO:0004721">
    <property type="term" value="F:phosphoprotein phosphatase activity"/>
    <property type="evidence" value="ECO:0007669"/>
    <property type="project" value="InterPro"/>
</dbReference>
<dbReference type="PROSITE" id="PS00383">
    <property type="entry name" value="TYR_PHOSPHATASE_1"/>
    <property type="match status" value="1"/>
</dbReference>
<sequence>MASAAAAADLRKLAETDVSKEIPKEHYGPVLFSPPFVYVDGTFNSRDLGLVPESPLRAGFVYRSGALHHLTDNGKAVLGGKLGIKRIFDLRSPEERERAPEPTLDGVEHTWIPSARPDEQPDLKWFVSGGGEEGYRRMYLDAIEVYQESWKEILQHVRDRSDEPFLIHCTAGRDRTGVISGLLLTLAGASEEMIILDYLLSRIGSEPVRVELLNFAQAGTNAPSHDHPGFYNLCSLRHSSWNAFMEGVQQEYGGFEQFVRNNLGFTEDDLVRIRANLTRPRIPAESNS</sequence>
<dbReference type="InterPro" id="IPR026893">
    <property type="entry name" value="Tyr/Ser_Pase_IphP-type"/>
</dbReference>
<dbReference type="OMA" id="MHYAYED"/>
<dbReference type="Pfam" id="PF13350">
    <property type="entry name" value="Y_phosphatase3"/>
    <property type="match status" value="1"/>
</dbReference>
<name>M7SC79_EUTLA</name>
<dbReference type="AlphaFoldDB" id="M7SC79"/>
<gene>
    <name evidence="2" type="ORF">UCREL1_11280</name>
</gene>
<evidence type="ECO:0000313" key="3">
    <source>
        <dbReference type="Proteomes" id="UP000012174"/>
    </source>
</evidence>
<dbReference type="EMBL" id="KB707545">
    <property type="protein sequence ID" value="EMR61788.1"/>
    <property type="molecule type" value="Genomic_DNA"/>
</dbReference>
<dbReference type="Gene3D" id="3.90.190.10">
    <property type="entry name" value="Protein tyrosine phosphatase superfamily"/>
    <property type="match status" value="1"/>
</dbReference>
<dbReference type="PANTHER" id="PTHR31126">
    <property type="entry name" value="TYROSINE-PROTEIN PHOSPHATASE"/>
    <property type="match status" value="1"/>
</dbReference>
<dbReference type="PANTHER" id="PTHR31126:SF73">
    <property type="entry name" value="TYROSINE SPECIFIC PROTEIN PHOSPHATASES DOMAIN-CONTAINING PROTEIN"/>
    <property type="match status" value="1"/>
</dbReference>
<dbReference type="KEGG" id="ela:UCREL1_11280"/>
<dbReference type="HOGENOM" id="CLU_057546_1_3_1"/>
<evidence type="ECO:0000313" key="2">
    <source>
        <dbReference type="EMBL" id="EMR61788.1"/>
    </source>
</evidence>
<feature type="domain" description="Tyrosine specific protein phosphatases" evidence="1">
    <location>
        <begin position="151"/>
        <end position="179"/>
    </location>
</feature>
<dbReference type="InterPro" id="IPR016130">
    <property type="entry name" value="Tyr_Pase_AS"/>
</dbReference>
<dbReference type="OrthoDB" id="449382at2759"/>
<dbReference type="InterPro" id="IPR000387">
    <property type="entry name" value="Tyr_Pase_dom"/>
</dbReference>
<proteinExistence type="predicted"/>
<dbReference type="STRING" id="1287681.M7SC79"/>
<accession>M7SC79</accession>
<dbReference type="InterPro" id="IPR029021">
    <property type="entry name" value="Prot-tyrosine_phosphatase-like"/>
</dbReference>
<organism evidence="2 3">
    <name type="scientific">Eutypa lata (strain UCR-EL1)</name>
    <name type="common">Grapevine dieback disease fungus</name>
    <name type="synonym">Eutypa armeniacae</name>
    <dbReference type="NCBI Taxonomy" id="1287681"/>
    <lineage>
        <taxon>Eukaryota</taxon>
        <taxon>Fungi</taxon>
        <taxon>Dikarya</taxon>
        <taxon>Ascomycota</taxon>
        <taxon>Pezizomycotina</taxon>
        <taxon>Sordariomycetes</taxon>
        <taxon>Xylariomycetidae</taxon>
        <taxon>Xylariales</taxon>
        <taxon>Diatrypaceae</taxon>
        <taxon>Eutypa</taxon>
    </lineage>
</organism>
<evidence type="ECO:0000259" key="1">
    <source>
        <dbReference type="PROSITE" id="PS50056"/>
    </source>
</evidence>
<keyword evidence="3" id="KW-1185">Reference proteome</keyword>